<organism evidence="1">
    <name type="scientific">Arion vulgaris</name>
    <dbReference type="NCBI Taxonomy" id="1028688"/>
    <lineage>
        <taxon>Eukaryota</taxon>
        <taxon>Metazoa</taxon>
        <taxon>Spiralia</taxon>
        <taxon>Lophotrochozoa</taxon>
        <taxon>Mollusca</taxon>
        <taxon>Gastropoda</taxon>
        <taxon>Heterobranchia</taxon>
        <taxon>Euthyneura</taxon>
        <taxon>Panpulmonata</taxon>
        <taxon>Eupulmonata</taxon>
        <taxon>Stylommatophora</taxon>
        <taxon>Helicina</taxon>
        <taxon>Arionoidea</taxon>
        <taxon>Arionidae</taxon>
        <taxon>Arion</taxon>
    </lineage>
</organism>
<evidence type="ECO:0000313" key="1">
    <source>
        <dbReference type="EMBL" id="CEK74684.1"/>
    </source>
</evidence>
<sequence>MHRWNQHWLPLLENLLCQKFQYGYITNCLEFNPGRLKRSGFQRKMSARAMLVKKTIFIPRGTLGN</sequence>
<accession>A0A0B7A177</accession>
<dbReference type="AlphaFoldDB" id="A0A0B7A177"/>
<dbReference type="EMBL" id="HACG01027819">
    <property type="protein sequence ID" value="CEK74684.1"/>
    <property type="molecule type" value="Transcribed_RNA"/>
</dbReference>
<name>A0A0B7A177_9EUPU</name>
<feature type="non-terminal residue" evidence="1">
    <location>
        <position position="65"/>
    </location>
</feature>
<proteinExistence type="predicted"/>
<gene>
    <name evidence="1" type="primary">ORF92126</name>
</gene>
<reference evidence="1" key="1">
    <citation type="submission" date="2014-12" db="EMBL/GenBank/DDBJ databases">
        <title>Insight into the proteome of Arion vulgaris.</title>
        <authorList>
            <person name="Aradska J."/>
            <person name="Bulat T."/>
            <person name="Smidak R."/>
            <person name="Sarate P."/>
            <person name="Gangsoo J."/>
            <person name="Sialana F."/>
            <person name="Bilban M."/>
            <person name="Lubec G."/>
        </authorList>
    </citation>
    <scope>NUCLEOTIDE SEQUENCE</scope>
    <source>
        <tissue evidence="1">Skin</tissue>
    </source>
</reference>
<protein>
    <submittedName>
        <fullName evidence="1">Uncharacterized protein</fullName>
    </submittedName>
</protein>